<dbReference type="Pfam" id="PF04397">
    <property type="entry name" value="LytTR"/>
    <property type="match status" value="1"/>
</dbReference>
<feature type="transmembrane region" description="Helical" evidence="2">
    <location>
        <begin position="137"/>
        <end position="154"/>
    </location>
</feature>
<reference evidence="5" key="1">
    <citation type="journal article" date="2018" name="Front. Microbiol.">
        <title>Genome-Based Analysis Reveals the Taxonomy and Diversity of the Family Idiomarinaceae.</title>
        <authorList>
            <person name="Liu Y."/>
            <person name="Lai Q."/>
            <person name="Shao Z."/>
        </authorList>
    </citation>
    <scope>NUCLEOTIDE SEQUENCE [LARGE SCALE GENOMIC DNA]</scope>
    <source>
        <strain evidence="5">SN-14</strain>
    </source>
</reference>
<dbReference type="GO" id="GO:0003677">
    <property type="term" value="F:DNA binding"/>
    <property type="evidence" value="ECO:0007669"/>
    <property type="project" value="InterPro"/>
</dbReference>
<keyword evidence="2" id="KW-0472">Membrane</keyword>
<dbReference type="PROSITE" id="PS50930">
    <property type="entry name" value="HTH_LYTTR"/>
    <property type="match status" value="1"/>
</dbReference>
<dbReference type="Gene3D" id="2.40.50.1020">
    <property type="entry name" value="LytTr DNA-binding domain"/>
    <property type="match status" value="1"/>
</dbReference>
<name>A0AA94JED2_9GAMM</name>
<gene>
    <name evidence="4" type="ORF">CWE23_06325</name>
</gene>
<evidence type="ECO:0000256" key="2">
    <source>
        <dbReference type="SAM" id="Phobius"/>
    </source>
</evidence>
<dbReference type="Proteomes" id="UP000286680">
    <property type="component" value="Unassembled WGS sequence"/>
</dbReference>
<sequence>MSQKNDLNWFITHKKRVEVALLALILLVNATANSFVVLMETSSSAMQSWEPWVWEFSSMLALAALLLPLAWWTDRLPLQFRQPGRQLQHHLIGVMVFTATHILLMVGIRQATYHLFDGHYQFDWSFQNLLYELAKDFRIYLLFVALFELYRFVVRRWRGEASQLSNPPDETSSSSRYLQQVLVKMLNQEFLIRLEDVSFIRTAGNYQELYVNGRAYPLRITQTALLQQLDPQRFVKINRSEIINLLLVSEFRRRQGRDAELQLQDGTTLQVHRNYIDTIPESLRVINPAEV</sequence>
<organism evidence="4 5">
    <name type="scientific">Idiomarina aquatica</name>
    <dbReference type="NCBI Taxonomy" id="1327752"/>
    <lineage>
        <taxon>Bacteria</taxon>
        <taxon>Pseudomonadati</taxon>
        <taxon>Pseudomonadota</taxon>
        <taxon>Gammaproteobacteria</taxon>
        <taxon>Alteromonadales</taxon>
        <taxon>Idiomarinaceae</taxon>
        <taxon>Idiomarina</taxon>
    </lineage>
</organism>
<dbReference type="InterPro" id="IPR007492">
    <property type="entry name" value="LytTR_DNA-bd_dom"/>
</dbReference>
<dbReference type="SMART" id="SM00850">
    <property type="entry name" value="LytTR"/>
    <property type="match status" value="1"/>
</dbReference>
<feature type="transmembrane region" description="Helical" evidence="2">
    <location>
        <begin position="51"/>
        <end position="71"/>
    </location>
</feature>
<keyword evidence="2" id="KW-0812">Transmembrane</keyword>
<evidence type="ECO:0000259" key="3">
    <source>
        <dbReference type="PROSITE" id="PS50930"/>
    </source>
</evidence>
<dbReference type="PANTHER" id="PTHR37299:SF1">
    <property type="entry name" value="STAGE 0 SPORULATION PROTEIN A HOMOLOG"/>
    <property type="match status" value="1"/>
</dbReference>
<keyword evidence="1" id="KW-0902">Two-component regulatory system</keyword>
<feature type="transmembrane region" description="Helical" evidence="2">
    <location>
        <begin position="20"/>
        <end position="39"/>
    </location>
</feature>
<dbReference type="InterPro" id="IPR012379">
    <property type="entry name" value="LytTR_MHYE"/>
</dbReference>
<feature type="transmembrane region" description="Helical" evidence="2">
    <location>
        <begin position="91"/>
        <end position="108"/>
    </location>
</feature>
<feature type="domain" description="HTH LytTR-type" evidence="3">
    <location>
        <begin position="190"/>
        <end position="285"/>
    </location>
</feature>
<evidence type="ECO:0000256" key="1">
    <source>
        <dbReference type="ARBA" id="ARBA00023012"/>
    </source>
</evidence>
<dbReference type="RefSeq" id="WP_126819768.1">
    <property type="nucleotide sequence ID" value="NZ_PIPS01000001.1"/>
</dbReference>
<dbReference type="GO" id="GO:0000156">
    <property type="term" value="F:phosphorelay response regulator activity"/>
    <property type="evidence" value="ECO:0007669"/>
    <property type="project" value="InterPro"/>
</dbReference>
<protein>
    <recommendedName>
        <fullName evidence="3">HTH LytTR-type domain-containing protein</fullName>
    </recommendedName>
</protein>
<dbReference type="InterPro" id="IPR046947">
    <property type="entry name" value="LytR-like"/>
</dbReference>
<dbReference type="EMBL" id="PIPS01000001">
    <property type="protein sequence ID" value="RUO45603.1"/>
    <property type="molecule type" value="Genomic_DNA"/>
</dbReference>
<keyword evidence="2" id="KW-1133">Transmembrane helix</keyword>
<accession>A0AA94JED2</accession>
<evidence type="ECO:0000313" key="5">
    <source>
        <dbReference type="Proteomes" id="UP000286680"/>
    </source>
</evidence>
<comment type="caution">
    <text evidence="4">The sequence shown here is derived from an EMBL/GenBank/DDBJ whole genome shotgun (WGS) entry which is preliminary data.</text>
</comment>
<dbReference type="PIRSF" id="PIRSF031767">
    <property type="entry name" value="MHYE_LytTR"/>
    <property type="match status" value="1"/>
</dbReference>
<dbReference type="PANTHER" id="PTHR37299">
    <property type="entry name" value="TRANSCRIPTIONAL REGULATOR-RELATED"/>
    <property type="match status" value="1"/>
</dbReference>
<keyword evidence="5" id="KW-1185">Reference proteome</keyword>
<proteinExistence type="predicted"/>
<dbReference type="AlphaFoldDB" id="A0AA94JED2"/>
<evidence type="ECO:0000313" key="4">
    <source>
        <dbReference type="EMBL" id="RUO45603.1"/>
    </source>
</evidence>